<dbReference type="STRING" id="1246637.MTBBW1_1270010"/>
<dbReference type="AlphaFoldDB" id="A0A1W1H6P6"/>
<organism evidence="1 2">
    <name type="scientific">Desulfamplus magnetovallimortis</name>
    <dbReference type="NCBI Taxonomy" id="1246637"/>
    <lineage>
        <taxon>Bacteria</taxon>
        <taxon>Pseudomonadati</taxon>
        <taxon>Thermodesulfobacteriota</taxon>
        <taxon>Desulfobacteria</taxon>
        <taxon>Desulfobacterales</taxon>
        <taxon>Desulfobacteraceae</taxon>
        <taxon>Desulfamplus</taxon>
    </lineage>
</organism>
<gene>
    <name evidence="1" type="ORF">MTBBW1_1270010</name>
</gene>
<accession>A0A1W1H6P6</accession>
<keyword evidence="2" id="KW-1185">Reference proteome</keyword>
<name>A0A1W1H6P6_9BACT</name>
<proteinExistence type="predicted"/>
<dbReference type="Proteomes" id="UP000191931">
    <property type="component" value="Unassembled WGS sequence"/>
</dbReference>
<sequence length="43" mass="4995">MAGIRHVRYSDAVDKAYKIIGVDFEFILFHCKNTKLILLHCQS</sequence>
<evidence type="ECO:0000313" key="1">
    <source>
        <dbReference type="EMBL" id="SLM28160.1"/>
    </source>
</evidence>
<reference evidence="1 2" key="1">
    <citation type="submission" date="2017-03" db="EMBL/GenBank/DDBJ databases">
        <authorList>
            <person name="Afonso C.L."/>
            <person name="Miller P.J."/>
            <person name="Scott M.A."/>
            <person name="Spackman E."/>
            <person name="Goraichik I."/>
            <person name="Dimitrov K.M."/>
            <person name="Suarez D.L."/>
            <person name="Swayne D.E."/>
        </authorList>
    </citation>
    <scope>NUCLEOTIDE SEQUENCE [LARGE SCALE GENOMIC DNA]</scope>
    <source>
        <strain evidence="1">PRJEB14757</strain>
    </source>
</reference>
<protein>
    <submittedName>
        <fullName evidence="1">Uncharacterized protein</fullName>
    </submittedName>
</protein>
<evidence type="ECO:0000313" key="2">
    <source>
        <dbReference type="Proteomes" id="UP000191931"/>
    </source>
</evidence>
<dbReference type="EMBL" id="FWEV01000032">
    <property type="protein sequence ID" value="SLM28160.1"/>
    <property type="molecule type" value="Genomic_DNA"/>
</dbReference>